<dbReference type="PANTHER" id="PTHR42784:SF1">
    <property type="entry name" value="PYRANOSE 2-OXIDASE"/>
    <property type="match status" value="1"/>
</dbReference>
<protein>
    <submittedName>
        <fullName evidence="7">GMC family oxidoreductase</fullName>
    </submittedName>
</protein>
<evidence type="ECO:0000313" key="7">
    <source>
        <dbReference type="EMBL" id="MDH7454236.1"/>
    </source>
</evidence>
<dbReference type="InterPro" id="IPR036188">
    <property type="entry name" value="FAD/NAD-bd_sf"/>
</dbReference>
<keyword evidence="8" id="KW-1185">Reference proteome</keyword>
<keyword evidence="3" id="KW-0285">Flavoprotein</keyword>
<evidence type="ECO:0000256" key="1">
    <source>
        <dbReference type="ARBA" id="ARBA00001974"/>
    </source>
</evidence>
<reference evidence="7" key="2">
    <citation type="submission" date="2023-04" db="EMBL/GenBank/DDBJ databases">
        <authorList>
            <person name="Sun J.-Q."/>
        </authorList>
    </citation>
    <scope>NUCLEOTIDE SEQUENCE</scope>
    <source>
        <strain evidence="7">CC-YY355</strain>
    </source>
</reference>
<sequence length="554" mass="60255">MISDFRSTACPEAIDADLCIIGAGPAGLTLVRELAGSPWRICLLEGGGCASEPESQELNAGLSVGPHELDPRTSRLRALGGATRIWGGGCIPMSSLELARREWVPDSGWPIGWSELEPYYARANATWGVEPGDFHDGSYHPPRSSGEQPSPCLESRVCRMRPVDFGQASLPFLQAVPNLHLVLHANLLKLEATSDARRVRRALIGTVDGRRGHVNARCFVLAAGGIENARILLLSDDVAAPGLGNAHDMVGRCFMDHPRCSVGSLHGKRVDRLAAWCRGPIDRAPAPATHQLSLAGEAQREHRLLHARFWPFAIERSAPGLQALRQLRASLRGASSDPAVAVEEDLLVALARDLPGRTGQPPAPPRTRLALDTALHAHDVVRAGLRKLARRPTVATERVEMVGYFEQTPHRDSRVGLSDQRDALGLRKVQVDWRLGQGDLDNIRTTAGLVGKDLARQYECRFEPAPWLRDPGRPPPVLGTAHHMGTTRMSDSPRTGVVDRSCRLHEVENVYVAGSSVFPTGGWSFPTLTIAALAIRLADELRLRMAELSMLAML</sequence>
<reference evidence="7" key="1">
    <citation type="journal article" date="2007" name="Int. J. Syst. Evol. Microbiol.">
        <title>Luteimonas composti sp. nov., a moderately thermophilic bacterium isolated from food waste.</title>
        <authorList>
            <person name="Young C.C."/>
            <person name="Kampfer P."/>
            <person name="Chen W.M."/>
            <person name="Yen W.S."/>
            <person name="Arun A.B."/>
            <person name="Lai W.A."/>
            <person name="Shen F.T."/>
            <person name="Rekha P.D."/>
            <person name="Lin K.Y."/>
            <person name="Chou J.H."/>
        </authorList>
    </citation>
    <scope>NUCLEOTIDE SEQUENCE</scope>
    <source>
        <strain evidence="7">CC-YY355</strain>
    </source>
</reference>
<evidence type="ECO:0000256" key="3">
    <source>
        <dbReference type="ARBA" id="ARBA00022630"/>
    </source>
</evidence>
<gene>
    <name evidence="7" type="ORF">QF205_14325</name>
</gene>
<dbReference type="Gene3D" id="3.50.50.60">
    <property type="entry name" value="FAD/NAD(P)-binding domain"/>
    <property type="match status" value="2"/>
</dbReference>
<feature type="domain" description="Glucose-methanol-choline oxidoreductase C-terminal" evidence="6">
    <location>
        <begin position="409"/>
        <end position="534"/>
    </location>
</feature>
<organism evidence="7 8">
    <name type="scientific">Luteimonas composti</name>
    <dbReference type="NCBI Taxonomy" id="398257"/>
    <lineage>
        <taxon>Bacteria</taxon>
        <taxon>Pseudomonadati</taxon>
        <taxon>Pseudomonadota</taxon>
        <taxon>Gammaproteobacteria</taxon>
        <taxon>Lysobacterales</taxon>
        <taxon>Lysobacteraceae</taxon>
        <taxon>Luteimonas</taxon>
    </lineage>
</organism>
<accession>A0ABT6MUB3</accession>
<evidence type="ECO:0000256" key="5">
    <source>
        <dbReference type="ARBA" id="ARBA00023002"/>
    </source>
</evidence>
<dbReference type="Proteomes" id="UP001160550">
    <property type="component" value="Unassembled WGS sequence"/>
</dbReference>
<dbReference type="RefSeq" id="WP_280943453.1">
    <property type="nucleotide sequence ID" value="NZ_JARYGX010000025.1"/>
</dbReference>
<dbReference type="Pfam" id="PF05199">
    <property type="entry name" value="GMC_oxred_C"/>
    <property type="match status" value="1"/>
</dbReference>
<dbReference type="PANTHER" id="PTHR42784">
    <property type="entry name" value="PYRANOSE 2-OXIDASE"/>
    <property type="match status" value="1"/>
</dbReference>
<dbReference type="SUPFAM" id="SSF51905">
    <property type="entry name" value="FAD/NAD(P)-binding domain"/>
    <property type="match status" value="1"/>
</dbReference>
<comment type="caution">
    <text evidence="7">The sequence shown here is derived from an EMBL/GenBank/DDBJ whole genome shotgun (WGS) entry which is preliminary data.</text>
</comment>
<evidence type="ECO:0000256" key="4">
    <source>
        <dbReference type="ARBA" id="ARBA00022827"/>
    </source>
</evidence>
<comment type="cofactor">
    <cofactor evidence="1">
        <name>FAD</name>
        <dbReference type="ChEBI" id="CHEBI:57692"/>
    </cofactor>
</comment>
<proteinExistence type="inferred from homology"/>
<keyword evidence="5" id="KW-0560">Oxidoreductase</keyword>
<dbReference type="InterPro" id="IPR007867">
    <property type="entry name" value="GMC_OxRtase_C"/>
</dbReference>
<dbReference type="EMBL" id="JARYGX010000025">
    <property type="protein sequence ID" value="MDH7454236.1"/>
    <property type="molecule type" value="Genomic_DNA"/>
</dbReference>
<dbReference type="InterPro" id="IPR051473">
    <property type="entry name" value="P2Ox-like"/>
</dbReference>
<evidence type="ECO:0000256" key="2">
    <source>
        <dbReference type="ARBA" id="ARBA00010790"/>
    </source>
</evidence>
<keyword evidence="4" id="KW-0274">FAD</keyword>
<comment type="similarity">
    <text evidence="2">Belongs to the GMC oxidoreductase family.</text>
</comment>
<evidence type="ECO:0000313" key="8">
    <source>
        <dbReference type="Proteomes" id="UP001160550"/>
    </source>
</evidence>
<evidence type="ECO:0000259" key="6">
    <source>
        <dbReference type="Pfam" id="PF05199"/>
    </source>
</evidence>
<name>A0ABT6MUB3_9GAMM</name>